<reference evidence="2" key="1">
    <citation type="submission" date="2021-04" db="EMBL/GenBank/DDBJ databases">
        <authorList>
            <person name="Hartkoorn R.C."/>
            <person name="Beaudoing E."/>
            <person name="Hot D."/>
        </authorList>
    </citation>
    <scope>NUCLEOTIDE SEQUENCE</scope>
    <source>
        <strain evidence="2">NRRL B-16292</strain>
    </source>
</reference>
<evidence type="ECO:0000313" key="3">
    <source>
        <dbReference type="Proteomes" id="UP001059617"/>
    </source>
</evidence>
<name>A0ABY5VSV0_9ACTN</name>
<dbReference type="SUPFAM" id="SSF52266">
    <property type="entry name" value="SGNH hydrolase"/>
    <property type="match status" value="1"/>
</dbReference>
<evidence type="ECO:0000313" key="2">
    <source>
        <dbReference type="EMBL" id="UWP80181.1"/>
    </source>
</evidence>
<dbReference type="Proteomes" id="UP001059617">
    <property type="component" value="Chromosome"/>
</dbReference>
<organism evidence="2 3">
    <name type="scientific">Dactylosporangium fulvum</name>
    <dbReference type="NCBI Taxonomy" id="53359"/>
    <lineage>
        <taxon>Bacteria</taxon>
        <taxon>Bacillati</taxon>
        <taxon>Actinomycetota</taxon>
        <taxon>Actinomycetes</taxon>
        <taxon>Micromonosporales</taxon>
        <taxon>Micromonosporaceae</taxon>
        <taxon>Dactylosporangium</taxon>
    </lineage>
</organism>
<dbReference type="RefSeq" id="WP_259857939.1">
    <property type="nucleotide sequence ID" value="NZ_BAAAST010000007.1"/>
</dbReference>
<keyword evidence="3" id="KW-1185">Reference proteome</keyword>
<proteinExistence type="predicted"/>
<sequence length="347" mass="38684">MVRQSELLTPQISEYLDFLDRGEMIYLPYLMYFNRPNFRSAAINTDQFGFRMSHGPSGRASVGGDRLDGPVRLLVGGSGSLGYGATNDGATLASRLWMKHAPSRPWLNFGAPYFNSTQELMLFMLYRHLLPPVDEIVIFSGFNNLVMAQLTDLQLQGQGPFFFCNEYFEKMQELRKRYAKPVKGPRWRTGPKPPPYPTQPSATEVRPTPAAMIESAVDLTMRHLDSWLVMAAATGARVSYVLQPLATWLREEPAPQEKLLFDEFDQLSEYGTWEERYGVVGSIATGAAYAAALGAGCARKGIPFVDMVSRLATVVGPSDWLFVDRGHCNDDGYDIVAELLAESLELS</sequence>
<dbReference type="EMBL" id="CP073720">
    <property type="protein sequence ID" value="UWP80181.1"/>
    <property type="molecule type" value="Genomic_DNA"/>
</dbReference>
<protein>
    <submittedName>
        <fullName evidence="2">Inducer of phenazine A</fullName>
    </submittedName>
</protein>
<dbReference type="InterPro" id="IPR036514">
    <property type="entry name" value="SGNH_hydro_sf"/>
</dbReference>
<gene>
    <name evidence="2" type="ORF">Dfulv_34165</name>
</gene>
<accession>A0ABY5VSV0</accession>
<evidence type="ECO:0000256" key="1">
    <source>
        <dbReference type="SAM" id="MobiDB-lite"/>
    </source>
</evidence>
<feature type="region of interest" description="Disordered" evidence="1">
    <location>
        <begin position="182"/>
        <end position="205"/>
    </location>
</feature>
<reference evidence="2" key="2">
    <citation type="submission" date="2022-09" db="EMBL/GenBank/DDBJ databases">
        <title>Biosynthetic gene clusters of Dactylosporangioum fulvum.</title>
        <authorList>
            <person name="Caradec T."/>
        </authorList>
    </citation>
    <scope>NUCLEOTIDE SEQUENCE</scope>
    <source>
        <strain evidence="2">NRRL B-16292</strain>
    </source>
</reference>
<dbReference type="Gene3D" id="3.40.50.1110">
    <property type="entry name" value="SGNH hydrolase"/>
    <property type="match status" value="1"/>
</dbReference>